<evidence type="ECO:0000313" key="1">
    <source>
        <dbReference type="Proteomes" id="UP000504615"/>
    </source>
</evidence>
<accession>A0A6I9VX62</accession>
<dbReference type="OrthoDB" id="7694315at2759"/>
<proteinExistence type="predicted"/>
<dbReference type="AlphaFoldDB" id="A0A6I9VX62"/>
<dbReference type="RefSeq" id="XP_011630480.1">
    <property type="nucleotide sequence ID" value="XM_011632178.2"/>
</dbReference>
<organism evidence="1 2">
    <name type="scientific">Pogonomyrmex barbatus</name>
    <name type="common">red harvester ant</name>
    <dbReference type="NCBI Taxonomy" id="144034"/>
    <lineage>
        <taxon>Eukaryota</taxon>
        <taxon>Metazoa</taxon>
        <taxon>Ecdysozoa</taxon>
        <taxon>Arthropoda</taxon>
        <taxon>Hexapoda</taxon>
        <taxon>Insecta</taxon>
        <taxon>Pterygota</taxon>
        <taxon>Neoptera</taxon>
        <taxon>Endopterygota</taxon>
        <taxon>Hymenoptera</taxon>
        <taxon>Apocrita</taxon>
        <taxon>Aculeata</taxon>
        <taxon>Formicoidea</taxon>
        <taxon>Formicidae</taxon>
        <taxon>Myrmicinae</taxon>
        <taxon>Pogonomyrmex</taxon>
    </lineage>
</organism>
<dbReference type="GeneID" id="105422692"/>
<dbReference type="Proteomes" id="UP000504615">
    <property type="component" value="Unplaced"/>
</dbReference>
<sequence length="126" mass="15251">MKKHANLLYVQNPRDDNSGHFTCIKNLSRFVSLQLNKKEHKKYFCDRCLHYFSSSEKWQSHIMDYERMNDCAIRLPSENDKWLEKQDTSYTYQQHEVFSSDATCDVHTTMRYRRIGFVARGLRWFV</sequence>
<protein>
    <submittedName>
        <fullName evidence="2">Uncharacterized protein LOC105422692</fullName>
    </submittedName>
</protein>
<keyword evidence="1" id="KW-1185">Reference proteome</keyword>
<reference evidence="2" key="1">
    <citation type="submission" date="2025-08" db="UniProtKB">
        <authorList>
            <consortium name="RefSeq"/>
        </authorList>
    </citation>
    <scope>IDENTIFICATION</scope>
</reference>
<evidence type="ECO:0000313" key="2">
    <source>
        <dbReference type="RefSeq" id="XP_011630480.1"/>
    </source>
</evidence>
<gene>
    <name evidence="2" type="primary">LOC105422692</name>
</gene>
<name>A0A6I9VX62_9HYME</name>
<dbReference type="KEGG" id="pbar:105422692"/>